<dbReference type="PANTHER" id="PTHR43072">
    <property type="entry name" value="N-ACETYLTRANSFERASE"/>
    <property type="match status" value="1"/>
</dbReference>
<dbReference type="Pfam" id="PF00583">
    <property type="entry name" value="Acetyltransf_1"/>
    <property type="match status" value="1"/>
</dbReference>
<evidence type="ECO:0000259" key="1">
    <source>
        <dbReference type="PROSITE" id="PS51186"/>
    </source>
</evidence>
<dbReference type="SUPFAM" id="SSF55729">
    <property type="entry name" value="Acyl-CoA N-acyltransferases (Nat)"/>
    <property type="match status" value="1"/>
</dbReference>
<dbReference type="AlphaFoldDB" id="A0A7V0T5R8"/>
<dbReference type="GO" id="GO:0016747">
    <property type="term" value="F:acyltransferase activity, transferring groups other than amino-acyl groups"/>
    <property type="evidence" value="ECO:0007669"/>
    <property type="project" value="InterPro"/>
</dbReference>
<proteinExistence type="predicted"/>
<sequence length="292" mass="32385">MALRLSFRPVRRRDRAAVAAICARTWHGWDYVMLFFDNWVREPEFLAVEQGDRPVGFGKATELAPGHWWLEGLRVDPARRGQGIATALSAELLGRTLARAPRSVRLATADVNVESLAIIRRMGFRELVRTKLYRGAPPAAGAAPVRIGVEEAGEFLAASGELQANRGLLPYTWLFPPADRFLFARLARTGALLGWRRRGRLAGMLIIRPHRYRPRDLELSFAAGDEPARAAMRAYLGRRAARCGAESVSGMAAGREMRRALRGFGIARHAAVRDVLVFEYPTAQSAGLGRMK</sequence>
<dbReference type="EMBL" id="DSBX01000151">
    <property type="protein sequence ID" value="HDQ99433.1"/>
    <property type="molecule type" value="Genomic_DNA"/>
</dbReference>
<dbReference type="PANTHER" id="PTHR43072:SF60">
    <property type="entry name" value="L-2,4-DIAMINOBUTYRIC ACID ACETYLTRANSFERASE"/>
    <property type="match status" value="1"/>
</dbReference>
<protein>
    <submittedName>
        <fullName evidence="2">GNAT family N-acetyltransferase</fullName>
    </submittedName>
</protein>
<organism evidence="2">
    <name type="scientific">candidate division WOR-3 bacterium</name>
    <dbReference type="NCBI Taxonomy" id="2052148"/>
    <lineage>
        <taxon>Bacteria</taxon>
        <taxon>Bacteria division WOR-3</taxon>
    </lineage>
</organism>
<dbReference type="CDD" id="cd04301">
    <property type="entry name" value="NAT_SF"/>
    <property type="match status" value="1"/>
</dbReference>
<name>A0A7V0T5R8_UNCW3</name>
<dbReference type="Gene3D" id="3.40.630.30">
    <property type="match status" value="1"/>
</dbReference>
<evidence type="ECO:0000313" key="2">
    <source>
        <dbReference type="EMBL" id="HDQ99433.1"/>
    </source>
</evidence>
<dbReference type="InterPro" id="IPR016181">
    <property type="entry name" value="Acyl_CoA_acyltransferase"/>
</dbReference>
<dbReference type="InterPro" id="IPR000182">
    <property type="entry name" value="GNAT_dom"/>
</dbReference>
<dbReference type="Proteomes" id="UP000885672">
    <property type="component" value="Unassembled WGS sequence"/>
</dbReference>
<gene>
    <name evidence="2" type="ORF">ENN51_04010</name>
</gene>
<dbReference type="PROSITE" id="PS51186">
    <property type="entry name" value="GNAT"/>
    <property type="match status" value="1"/>
</dbReference>
<feature type="domain" description="N-acetyltransferase" evidence="1">
    <location>
        <begin position="5"/>
        <end position="150"/>
    </location>
</feature>
<comment type="caution">
    <text evidence="2">The sequence shown here is derived from an EMBL/GenBank/DDBJ whole genome shotgun (WGS) entry which is preliminary data.</text>
</comment>
<reference evidence="2" key="1">
    <citation type="journal article" date="2020" name="mSystems">
        <title>Genome- and Community-Level Interaction Insights into Carbon Utilization and Element Cycling Functions of Hydrothermarchaeota in Hydrothermal Sediment.</title>
        <authorList>
            <person name="Zhou Z."/>
            <person name="Liu Y."/>
            <person name="Xu W."/>
            <person name="Pan J."/>
            <person name="Luo Z.H."/>
            <person name="Li M."/>
        </authorList>
    </citation>
    <scope>NUCLEOTIDE SEQUENCE [LARGE SCALE GENOMIC DNA]</scope>
    <source>
        <strain evidence="2">SpSt-1182</strain>
    </source>
</reference>
<accession>A0A7V0T5R8</accession>